<proteinExistence type="predicted"/>
<dbReference type="Proteomes" id="UP001163603">
    <property type="component" value="Chromosome 12"/>
</dbReference>
<keyword evidence="2" id="KW-1185">Reference proteome</keyword>
<name>A0ACC0XGU3_9ROSI</name>
<reference evidence="2" key="1">
    <citation type="journal article" date="2023" name="G3 (Bethesda)">
        <title>Genome assembly and association tests identify interacting loci associated with vigor, precocity, and sex in interspecific pistachio rootstocks.</title>
        <authorList>
            <person name="Palmer W."/>
            <person name="Jacygrad E."/>
            <person name="Sagayaradj S."/>
            <person name="Cavanaugh K."/>
            <person name="Han R."/>
            <person name="Bertier L."/>
            <person name="Beede B."/>
            <person name="Kafkas S."/>
            <person name="Golino D."/>
            <person name="Preece J."/>
            <person name="Michelmore R."/>
        </authorList>
    </citation>
    <scope>NUCLEOTIDE SEQUENCE [LARGE SCALE GENOMIC DNA]</scope>
</reference>
<evidence type="ECO:0000313" key="2">
    <source>
        <dbReference type="Proteomes" id="UP001163603"/>
    </source>
</evidence>
<sequence length="160" mass="18087">MESTIKTSWKSSPVPSVKEVANESLAAVPPRYVRPDQDSPSLSNVTSSLPQVPVIDMSKLLSPDSMDSELDKFHHAFKEWGFFQLINHGVSSSLREKLKAETEEFFNLPMEDKKKLWKEPGEIEGFGEAFVVSEEQKLNWNGRIGNSSHENPELSFAYIM</sequence>
<organism evidence="1 2">
    <name type="scientific">Pistacia integerrima</name>
    <dbReference type="NCBI Taxonomy" id="434235"/>
    <lineage>
        <taxon>Eukaryota</taxon>
        <taxon>Viridiplantae</taxon>
        <taxon>Streptophyta</taxon>
        <taxon>Embryophyta</taxon>
        <taxon>Tracheophyta</taxon>
        <taxon>Spermatophyta</taxon>
        <taxon>Magnoliopsida</taxon>
        <taxon>eudicotyledons</taxon>
        <taxon>Gunneridae</taxon>
        <taxon>Pentapetalae</taxon>
        <taxon>rosids</taxon>
        <taxon>malvids</taxon>
        <taxon>Sapindales</taxon>
        <taxon>Anacardiaceae</taxon>
        <taxon>Pistacia</taxon>
    </lineage>
</organism>
<comment type="caution">
    <text evidence="1">The sequence shown here is derived from an EMBL/GenBank/DDBJ whole genome shotgun (WGS) entry which is preliminary data.</text>
</comment>
<evidence type="ECO:0000313" key="1">
    <source>
        <dbReference type="EMBL" id="KAJ0016646.1"/>
    </source>
</evidence>
<dbReference type="EMBL" id="CM047747">
    <property type="protein sequence ID" value="KAJ0016646.1"/>
    <property type="molecule type" value="Genomic_DNA"/>
</dbReference>
<protein>
    <submittedName>
        <fullName evidence="1">Uncharacterized protein</fullName>
    </submittedName>
</protein>
<accession>A0ACC0XGU3</accession>
<gene>
    <name evidence="1" type="ORF">Pint_11595</name>
</gene>